<accession>A0A8E2F0G4</accession>
<dbReference type="Proteomes" id="UP000250140">
    <property type="component" value="Unassembled WGS sequence"/>
</dbReference>
<proteinExistence type="predicted"/>
<dbReference type="EMBL" id="KV749682">
    <property type="protein sequence ID" value="OCL08305.1"/>
    <property type="molecule type" value="Genomic_DNA"/>
</dbReference>
<dbReference type="PANTHER" id="PTHR33112">
    <property type="entry name" value="DOMAIN PROTEIN, PUTATIVE-RELATED"/>
    <property type="match status" value="1"/>
</dbReference>
<evidence type="ECO:0000256" key="1">
    <source>
        <dbReference type="SAM" id="MobiDB-lite"/>
    </source>
</evidence>
<keyword evidence="4" id="KW-1185">Reference proteome</keyword>
<evidence type="ECO:0000313" key="4">
    <source>
        <dbReference type="Proteomes" id="UP000250140"/>
    </source>
</evidence>
<organism evidence="3 4">
    <name type="scientific">Glonium stellatum</name>
    <dbReference type="NCBI Taxonomy" id="574774"/>
    <lineage>
        <taxon>Eukaryota</taxon>
        <taxon>Fungi</taxon>
        <taxon>Dikarya</taxon>
        <taxon>Ascomycota</taxon>
        <taxon>Pezizomycotina</taxon>
        <taxon>Dothideomycetes</taxon>
        <taxon>Pleosporomycetidae</taxon>
        <taxon>Gloniales</taxon>
        <taxon>Gloniaceae</taxon>
        <taxon>Glonium</taxon>
    </lineage>
</organism>
<name>A0A8E2F0G4_9PEZI</name>
<dbReference type="PANTHER" id="PTHR33112:SF16">
    <property type="entry name" value="HETEROKARYON INCOMPATIBILITY DOMAIN-CONTAINING PROTEIN"/>
    <property type="match status" value="1"/>
</dbReference>
<reference evidence="3 4" key="1">
    <citation type="journal article" date="2016" name="Nat. Commun.">
        <title>Ectomycorrhizal ecology is imprinted in the genome of the dominant symbiotic fungus Cenococcum geophilum.</title>
        <authorList>
            <consortium name="DOE Joint Genome Institute"/>
            <person name="Peter M."/>
            <person name="Kohler A."/>
            <person name="Ohm R.A."/>
            <person name="Kuo A."/>
            <person name="Krutzmann J."/>
            <person name="Morin E."/>
            <person name="Arend M."/>
            <person name="Barry K.W."/>
            <person name="Binder M."/>
            <person name="Choi C."/>
            <person name="Clum A."/>
            <person name="Copeland A."/>
            <person name="Grisel N."/>
            <person name="Haridas S."/>
            <person name="Kipfer T."/>
            <person name="LaButti K."/>
            <person name="Lindquist E."/>
            <person name="Lipzen A."/>
            <person name="Maire R."/>
            <person name="Meier B."/>
            <person name="Mihaltcheva S."/>
            <person name="Molinier V."/>
            <person name="Murat C."/>
            <person name="Poggeler S."/>
            <person name="Quandt C.A."/>
            <person name="Sperisen C."/>
            <person name="Tritt A."/>
            <person name="Tisserant E."/>
            <person name="Crous P.W."/>
            <person name="Henrissat B."/>
            <person name="Nehls U."/>
            <person name="Egli S."/>
            <person name="Spatafora J.W."/>
            <person name="Grigoriev I.V."/>
            <person name="Martin F.M."/>
        </authorList>
    </citation>
    <scope>NUCLEOTIDE SEQUENCE [LARGE SCALE GENOMIC DNA]</scope>
    <source>
        <strain evidence="3 4">CBS 207.34</strain>
    </source>
</reference>
<dbReference type="OrthoDB" id="5347061at2759"/>
<dbReference type="Pfam" id="PF06985">
    <property type="entry name" value="HET"/>
    <property type="match status" value="1"/>
</dbReference>
<sequence>MPRCGLCNGFERKPRDYRIAFDSKPSRLDTSTRAGCPICTFLRDGIAHFEPRFGTLSHVRRVYVWGSTVDGDGSVEVELYLDDSTKLRLEFFVGADSTRPFNNMKSLPVISGDTASEASFSWVCRVLGNCIKTHSRCNRNTITELPTRVLDLGPPERAPDVRLFEPSGALASYACLSHCWGKARSITTERKTLASHRDGIAWGSLPKTFRDTINFVRKLDLRYLWIDSLCIIQDDIDDWRRESAKMASIYQNSYITIAATKSADDHGGCYSTASPFDLDYPLTMKLSEKVSQATLLQVYVREKILHFDDMQDVNASTAYPLLTRGWAYQERLLAPRVLHFCQKELVWECQEFTRCECSCFNPAVSPKQEHSQVIGDWAIFEPLNPEERQSEIKKQPYGEIRKLLRMIPRAFHGKRSCVSQEQSRPADDSTESQPKVEAPLESSHEQSEVYNPVDIQAGTSNKLDVGAVVTAMWHKIISEYSHLALSVEGDRLPAIAGLARQTESCKTGKYLAGLWEDSLAEDLLWRVDEPLQGQSQRRPESYRAPSWSWASVNSKVSFWEEKLGDYQFRIVNAECTPVRGADCFGQVTSGYLEVLGKLTAASVLYTGLEDRMVDSRHYKLAIEGETVPFYADYCLCGDGKGKLQDKEEVYCLGNFSGERFIASLVVRKLECGSKYERIGIVARPLSSKVRVGITVTEVRDLAHLAHLSTIVLV</sequence>
<evidence type="ECO:0000259" key="2">
    <source>
        <dbReference type="Pfam" id="PF06985"/>
    </source>
</evidence>
<protein>
    <submittedName>
        <fullName evidence="3">HET-domain-containing protein</fullName>
    </submittedName>
</protein>
<evidence type="ECO:0000313" key="3">
    <source>
        <dbReference type="EMBL" id="OCL08305.1"/>
    </source>
</evidence>
<dbReference type="InterPro" id="IPR010730">
    <property type="entry name" value="HET"/>
</dbReference>
<gene>
    <name evidence="3" type="ORF">AOQ84DRAFT_293450</name>
</gene>
<feature type="region of interest" description="Disordered" evidence="1">
    <location>
        <begin position="414"/>
        <end position="448"/>
    </location>
</feature>
<dbReference type="AlphaFoldDB" id="A0A8E2F0G4"/>
<feature type="domain" description="Heterokaryon incompatibility" evidence="2">
    <location>
        <begin position="173"/>
        <end position="330"/>
    </location>
</feature>